<evidence type="ECO:0000313" key="10">
    <source>
        <dbReference type="EMBL" id="ROL48489.1"/>
    </source>
</evidence>
<dbReference type="PANTHER" id="PTHR10271">
    <property type="entry name" value="INTERFERON-INDUCED PROTEIN WITH TETRATRICOPEPTIDE REPEATS"/>
    <property type="match status" value="1"/>
</dbReference>
<keyword evidence="4" id="KW-0677">Repeat</keyword>
<dbReference type="InterPro" id="IPR006703">
    <property type="entry name" value="G_AIG1"/>
</dbReference>
<feature type="domain" description="FIIND" evidence="9">
    <location>
        <begin position="150"/>
        <end position="240"/>
    </location>
</feature>
<gene>
    <name evidence="10" type="ORF">DPX16_0451</name>
</gene>
<dbReference type="OrthoDB" id="8891580at2759"/>
<keyword evidence="5" id="KW-0547">Nucleotide-binding</keyword>
<dbReference type="Gene3D" id="1.25.40.10">
    <property type="entry name" value="Tetratricopeptide repeat domain"/>
    <property type="match status" value="3"/>
</dbReference>
<dbReference type="GO" id="GO:0005829">
    <property type="term" value="C:cytosol"/>
    <property type="evidence" value="ECO:0007669"/>
    <property type="project" value="UniProtKB-SubCell"/>
</dbReference>
<dbReference type="EMBL" id="RJVU01029838">
    <property type="protein sequence ID" value="ROL48489.1"/>
    <property type="molecule type" value="Genomic_DNA"/>
</dbReference>
<dbReference type="InterPro" id="IPR025307">
    <property type="entry name" value="FIIND_dom"/>
</dbReference>
<feature type="repeat" description="TPR" evidence="8">
    <location>
        <begin position="509"/>
        <end position="542"/>
    </location>
</feature>
<dbReference type="Pfam" id="PF13181">
    <property type="entry name" value="TPR_8"/>
    <property type="match status" value="1"/>
</dbReference>
<dbReference type="InterPro" id="IPR011990">
    <property type="entry name" value="TPR-like_helical_dom_sf"/>
</dbReference>
<dbReference type="Pfam" id="PF13553">
    <property type="entry name" value="FIIND"/>
    <property type="match status" value="2"/>
</dbReference>
<dbReference type="GO" id="GO:0051607">
    <property type="term" value="P:defense response to virus"/>
    <property type="evidence" value="ECO:0007669"/>
    <property type="project" value="TreeGrafter"/>
</dbReference>
<reference evidence="10 11" key="1">
    <citation type="submission" date="2018-10" db="EMBL/GenBank/DDBJ databases">
        <title>Genome assembly for a Yunnan-Guizhou Plateau 3E fish, Anabarilius grahami (Regan), and its evolutionary and genetic applications.</title>
        <authorList>
            <person name="Jiang W."/>
        </authorList>
    </citation>
    <scope>NUCLEOTIDE SEQUENCE [LARGE SCALE GENOMIC DNA]</scope>
    <source>
        <strain evidence="10">AG-KIZ</strain>
        <tissue evidence="10">Muscle</tissue>
    </source>
</reference>
<sequence length="1074" mass="124017">MNNKIVHLVDIDICNAKRILRWEKLAPGPHAILLAFRLHESQFTDQTKEILENLEFLGEKFWNRVIVVFREGDCSINKYTGAQRSVLEWIHEKCGHKTYICGSEPETTERRELSERIQRMIRGNNSMHLVLPEISDGDSQSPSDLFRKLDVKDYLFTPEVILQEGQNKYRLQSSHAGWFYCEFTKLGFNMKGEGEVLYNTVLQDNDCPIPANHYQAGPLYDIKCVQGELSQLSLPHCETSIVRVSVIDECGLACAWPSKRRAQSLEGVLKTKLLQQECHFTWSLREEDFVLCDLLNRLEEQIQLESSEARVTRAYSSFGFVQYLYGNQKEALANLQKSVQLAEEHYKDSYEVLIVTYGDLAWLHYHMNDFSTCQEYLRQLERIHRKFSDGFTHSIEVLREKGWVFLKFSHKYYNASKECFRQALEMNPDDSDLNTGYALALYRTTNETSDPSDSPTIKQLKRAIKLNPDDAVLLVLLALRMLHDRDDKKMLDTAWKNVIMALVMSPENPHVIRYAATFFRKLDNVDSAIDLLEEALQATPNSAFIHNQLALCYKSKKISLEKKYRKPGKTEFDVEESNEIQQYRQKCIYHLDRAISLKPTFIIAMADLAVHYGQLGTNWYFKAERLFEEAFKLANNEKQHLQAVHCFYGQYQLYTKRSEQLAIYHFMQGLRLQPKSEQGKLCEKYLNKMIERVKNPNNREVCAIQGFIHEVKGEKLNAEEFYERALTNGLDLGESCLLKERRIWLMSFSKREKSVLNLIFDGGSYDEEISGRLKSFKGSMNKKIVHLVDIDICNAKRVLRWEKLAPGPHAILLAFRLHESQFTDQTKEILENLEFLGEKFWNHVIVVFTEGDCSINKYTGAQRSVLEWLHEKCGHKTYICGSEPETTERRELSERIQRMIRGNNSMHLVLPEISDGDSQSPSDIFRKLNVKDYLFTPEVILQEGQSKYRLQSSHAGWFHCEFTKLGFNMKGEGEVLYNTVLQDDDCPIPANHYQAGPLYDIRCVQGELSQLSLPHCETSIEDQTNMQHKADPCDTGNPPLDLFADLIQAIRNALDTSSLTSASASHGPTSDILR</sequence>
<keyword evidence="6 8" id="KW-0802">TPR repeat</keyword>
<dbReference type="Pfam" id="PF04548">
    <property type="entry name" value="AIG1"/>
    <property type="match status" value="1"/>
</dbReference>
<dbReference type="Gene3D" id="3.40.50.300">
    <property type="entry name" value="P-loop containing nucleotide triphosphate hydrolases"/>
    <property type="match status" value="2"/>
</dbReference>
<dbReference type="FunFam" id="1.25.40.10:FF:000032">
    <property type="entry name" value="Interferon-induced protein with tetratricopeptide repeats 5"/>
    <property type="match status" value="1"/>
</dbReference>
<evidence type="ECO:0000256" key="8">
    <source>
        <dbReference type="PROSITE-ProRule" id="PRU00339"/>
    </source>
</evidence>
<dbReference type="SUPFAM" id="SSF48452">
    <property type="entry name" value="TPR-like"/>
    <property type="match status" value="2"/>
</dbReference>
<evidence type="ECO:0000256" key="2">
    <source>
        <dbReference type="ARBA" id="ARBA00008535"/>
    </source>
</evidence>
<comment type="similarity">
    <text evidence="7">Belongs to the IFIT family.</text>
</comment>
<evidence type="ECO:0000256" key="4">
    <source>
        <dbReference type="ARBA" id="ARBA00022737"/>
    </source>
</evidence>
<feature type="repeat" description="TPR" evidence="8">
    <location>
        <begin position="312"/>
        <end position="345"/>
    </location>
</feature>
<organism evidence="10 11">
    <name type="scientific">Anabarilius grahami</name>
    <name type="common">Kanglang fish</name>
    <name type="synonym">Barilius grahami</name>
    <dbReference type="NCBI Taxonomy" id="495550"/>
    <lineage>
        <taxon>Eukaryota</taxon>
        <taxon>Metazoa</taxon>
        <taxon>Chordata</taxon>
        <taxon>Craniata</taxon>
        <taxon>Vertebrata</taxon>
        <taxon>Euteleostomi</taxon>
        <taxon>Actinopterygii</taxon>
        <taxon>Neopterygii</taxon>
        <taxon>Teleostei</taxon>
        <taxon>Ostariophysi</taxon>
        <taxon>Cypriniformes</taxon>
        <taxon>Xenocyprididae</taxon>
        <taxon>Xenocypridinae</taxon>
        <taxon>Xenocypridinae incertae sedis</taxon>
        <taxon>Anabarilius</taxon>
    </lineage>
</organism>
<dbReference type="Proteomes" id="UP000281406">
    <property type="component" value="Unassembled WGS sequence"/>
</dbReference>
<proteinExistence type="inferred from homology"/>
<name>A0A3N0YQJ8_ANAGA</name>
<comment type="caution">
    <text evidence="10">The sequence shown here is derived from an EMBL/GenBank/DDBJ whole genome shotgun (WGS) entry which is preliminary data.</text>
</comment>
<dbReference type="InterPro" id="IPR027417">
    <property type="entry name" value="P-loop_NTPase"/>
</dbReference>
<evidence type="ECO:0000256" key="3">
    <source>
        <dbReference type="ARBA" id="ARBA00022490"/>
    </source>
</evidence>
<comment type="similarity">
    <text evidence="2">Belongs to the TRAFAC class TrmE-Era-EngA-EngB-Septin-like GTPase superfamily. AIG1/Toc34/Toc159-like paraseptin GTPase family. IAN subfamily.</text>
</comment>
<dbReference type="PROSITE" id="PS51830">
    <property type="entry name" value="FIIND"/>
    <property type="match status" value="2"/>
</dbReference>
<evidence type="ECO:0000259" key="9">
    <source>
        <dbReference type="PROSITE" id="PS51830"/>
    </source>
</evidence>
<dbReference type="GO" id="GO:0005525">
    <property type="term" value="F:GTP binding"/>
    <property type="evidence" value="ECO:0007669"/>
    <property type="project" value="InterPro"/>
</dbReference>
<evidence type="ECO:0000313" key="11">
    <source>
        <dbReference type="Proteomes" id="UP000281406"/>
    </source>
</evidence>
<dbReference type="SMART" id="SM00028">
    <property type="entry name" value="TPR"/>
    <property type="match status" value="5"/>
</dbReference>
<protein>
    <submittedName>
        <fullName evidence="10">Interferon-induced protein with tetratricopeptide repeats 5</fullName>
    </submittedName>
</protein>
<evidence type="ECO:0000256" key="5">
    <source>
        <dbReference type="ARBA" id="ARBA00022741"/>
    </source>
</evidence>
<accession>A0A3N0YQJ8</accession>
<keyword evidence="11" id="KW-1185">Reference proteome</keyword>
<evidence type="ECO:0000256" key="1">
    <source>
        <dbReference type="ARBA" id="ARBA00004514"/>
    </source>
</evidence>
<evidence type="ECO:0000256" key="7">
    <source>
        <dbReference type="ARBA" id="ARBA00038336"/>
    </source>
</evidence>
<dbReference type="PROSITE" id="PS50005">
    <property type="entry name" value="TPR"/>
    <property type="match status" value="2"/>
</dbReference>
<dbReference type="InterPro" id="IPR019734">
    <property type="entry name" value="TPR_rpt"/>
</dbReference>
<feature type="domain" description="FIIND" evidence="9">
    <location>
        <begin position="929"/>
        <end position="1074"/>
    </location>
</feature>
<evidence type="ECO:0000256" key="6">
    <source>
        <dbReference type="ARBA" id="ARBA00022803"/>
    </source>
</evidence>
<dbReference type="PANTHER" id="PTHR10271:SF29">
    <property type="entry name" value="INTERFERON-INDUCED PROTEIN WITH TETRATRICOPEPTIDE REPEATS-RELATED"/>
    <property type="match status" value="1"/>
</dbReference>
<keyword evidence="3" id="KW-0963">Cytoplasm</keyword>
<comment type="subcellular location">
    <subcellularLocation>
        <location evidence="1">Cytoplasm</location>
        <location evidence="1">Cytosol</location>
    </subcellularLocation>
</comment>
<dbReference type="AlphaFoldDB" id="A0A3N0YQJ8"/>